<organism evidence="1 2">
    <name type="scientific">Hypoxylon rubiginosum</name>
    <dbReference type="NCBI Taxonomy" id="110542"/>
    <lineage>
        <taxon>Eukaryota</taxon>
        <taxon>Fungi</taxon>
        <taxon>Dikarya</taxon>
        <taxon>Ascomycota</taxon>
        <taxon>Pezizomycotina</taxon>
        <taxon>Sordariomycetes</taxon>
        <taxon>Xylariomycetidae</taxon>
        <taxon>Xylariales</taxon>
        <taxon>Hypoxylaceae</taxon>
        <taxon>Hypoxylon</taxon>
    </lineage>
</organism>
<evidence type="ECO:0000313" key="1">
    <source>
        <dbReference type="EMBL" id="KAI4861528.1"/>
    </source>
</evidence>
<name>A0ACB9YQU6_9PEZI</name>
<comment type="caution">
    <text evidence="1">The sequence shown here is derived from an EMBL/GenBank/DDBJ whole genome shotgun (WGS) entry which is preliminary data.</text>
</comment>
<dbReference type="EMBL" id="MU393550">
    <property type="protein sequence ID" value="KAI4861528.1"/>
    <property type="molecule type" value="Genomic_DNA"/>
</dbReference>
<reference evidence="1 2" key="1">
    <citation type="journal article" date="2022" name="New Phytol.">
        <title>Ecological generalism drives hyperdiversity of secondary metabolite gene clusters in xylarialean endophytes.</title>
        <authorList>
            <person name="Franco M.E.E."/>
            <person name="Wisecaver J.H."/>
            <person name="Arnold A.E."/>
            <person name="Ju Y.M."/>
            <person name="Slot J.C."/>
            <person name="Ahrendt S."/>
            <person name="Moore L.P."/>
            <person name="Eastman K.E."/>
            <person name="Scott K."/>
            <person name="Konkel Z."/>
            <person name="Mondo S.J."/>
            <person name="Kuo A."/>
            <person name="Hayes R.D."/>
            <person name="Haridas S."/>
            <person name="Andreopoulos B."/>
            <person name="Riley R."/>
            <person name="LaButti K."/>
            <person name="Pangilinan J."/>
            <person name="Lipzen A."/>
            <person name="Amirebrahimi M."/>
            <person name="Yan J."/>
            <person name="Adam C."/>
            <person name="Keymanesh K."/>
            <person name="Ng V."/>
            <person name="Louie K."/>
            <person name="Northen T."/>
            <person name="Drula E."/>
            <person name="Henrissat B."/>
            <person name="Hsieh H.M."/>
            <person name="Youens-Clark K."/>
            <person name="Lutzoni F."/>
            <person name="Miadlikowska J."/>
            <person name="Eastwood D.C."/>
            <person name="Hamelin R.C."/>
            <person name="Grigoriev I.V."/>
            <person name="U'Ren J.M."/>
        </authorList>
    </citation>
    <scope>NUCLEOTIDE SEQUENCE [LARGE SCALE GENOMIC DNA]</scope>
    <source>
        <strain evidence="1 2">CBS 119005</strain>
    </source>
</reference>
<proteinExistence type="predicted"/>
<keyword evidence="2" id="KW-1185">Reference proteome</keyword>
<protein>
    <submittedName>
        <fullName evidence="1">Cytochrome P450</fullName>
    </submittedName>
</protein>
<gene>
    <name evidence="1" type="ORF">F4820DRAFT_65606</name>
</gene>
<accession>A0ACB9YQU6</accession>
<dbReference type="Proteomes" id="UP001497700">
    <property type="component" value="Unassembled WGS sequence"/>
</dbReference>
<evidence type="ECO:0000313" key="2">
    <source>
        <dbReference type="Proteomes" id="UP001497700"/>
    </source>
</evidence>
<sequence length="519" mass="59030">MTVMTILNQFLGLLAELAGPLSLTNAGLWLAVCFILYWVGISIYTLYFHPLSKYPGPRLWAISRIPYAFYLQRGRLPHTVQRIHDKYGSIVRIAPDELSFVEASAWKDIMTPKPGHGPFDKWTKYLNPAINGAYSILTSPTTEGHARIKRQLNHGFSDKALQAQESMFQSHVDLLIHRIRTAIGNGEKEFDMHEWYVWVTSDIMGELVFGEPFGCLENGKNHHWVSILISGFVTVVYITCLRFFAVTSMLVSWYIPKTIEEARRKIHQYAVDKVDKRLSKDPGKPDFMHYMQRQNKDTAPMTRAEIETTLSALIIAGGETTATFLSGITFHLVQYPEVLRKLEAEIRSAFKSEEDINGVSTNKLPYFNACVKEGLRVSPAVPFGHPRVVPPGGDEVCGQRLPGGTKLNLMAWAMYRSERNFKNAAAFYPERWLSWNGYDNRDAFEPFSLGVRNCIGKNLALVELKIILARTIFNFNLSLPEGQRDMGWEWGDQNIYQLWKCGPMIVRVKDARQDVGQIA</sequence>